<evidence type="ECO:0000313" key="5">
    <source>
        <dbReference type="Proteomes" id="UP000198793"/>
    </source>
</evidence>
<dbReference type="PANTHER" id="PTHR22946:SF5">
    <property type="entry name" value="PEPTIDASE S9 PROLYL OLIGOPEPTIDASE CATALYTIC DOMAIN-CONTAINING PROTEIN"/>
    <property type="match status" value="1"/>
</dbReference>
<evidence type="ECO:0000259" key="3">
    <source>
        <dbReference type="Pfam" id="PF00326"/>
    </source>
</evidence>
<dbReference type="Gene3D" id="3.40.50.1820">
    <property type="entry name" value="alpha/beta hydrolase"/>
    <property type="match status" value="1"/>
</dbReference>
<dbReference type="SUPFAM" id="SSF53474">
    <property type="entry name" value="alpha/beta-Hydrolases"/>
    <property type="match status" value="1"/>
</dbReference>
<dbReference type="InterPro" id="IPR001375">
    <property type="entry name" value="Peptidase_S9_cat"/>
</dbReference>
<proteinExistence type="predicted"/>
<protein>
    <submittedName>
        <fullName evidence="4">Prolyl oligopeptidase family protein</fullName>
    </submittedName>
</protein>
<dbReference type="PANTHER" id="PTHR22946">
    <property type="entry name" value="DIENELACTONE HYDROLASE DOMAIN-CONTAINING PROTEIN-RELATED"/>
    <property type="match status" value="1"/>
</dbReference>
<evidence type="ECO:0000313" key="4">
    <source>
        <dbReference type="EMBL" id="SDN87272.1"/>
    </source>
</evidence>
<reference evidence="4 5" key="1">
    <citation type="submission" date="2016-10" db="EMBL/GenBank/DDBJ databases">
        <authorList>
            <person name="de Groot N.N."/>
        </authorList>
    </citation>
    <scope>NUCLEOTIDE SEQUENCE [LARGE SCALE GENOMIC DNA]</scope>
    <source>
        <strain evidence="5">L7-484,KACC 16230,DSM 25025</strain>
    </source>
</reference>
<dbReference type="Proteomes" id="UP000198793">
    <property type="component" value="Unassembled WGS sequence"/>
</dbReference>
<feature type="domain" description="Peptidase S9 prolyl oligopeptidase catalytic" evidence="3">
    <location>
        <begin position="136"/>
        <end position="264"/>
    </location>
</feature>
<dbReference type="AlphaFoldDB" id="A0A1H0EY21"/>
<gene>
    <name evidence="4" type="ORF">SAMN05192530_102272</name>
</gene>
<feature type="chain" id="PRO_5011615490" evidence="2">
    <location>
        <begin position="37"/>
        <end position="310"/>
    </location>
</feature>
<name>A0A1H0EY21_9HYPH</name>
<keyword evidence="5" id="KW-1185">Reference proteome</keyword>
<dbReference type="STRING" id="1166073.SAMN05192530_102272"/>
<dbReference type="GO" id="GO:0008236">
    <property type="term" value="F:serine-type peptidase activity"/>
    <property type="evidence" value="ECO:0007669"/>
    <property type="project" value="InterPro"/>
</dbReference>
<keyword evidence="2" id="KW-0732">Signal</keyword>
<dbReference type="EMBL" id="FNIT01000002">
    <property type="protein sequence ID" value="SDN87272.1"/>
    <property type="molecule type" value="Genomic_DNA"/>
</dbReference>
<dbReference type="InterPro" id="IPR050261">
    <property type="entry name" value="FrsA_esterase"/>
</dbReference>
<dbReference type="GO" id="GO:0006508">
    <property type="term" value="P:proteolysis"/>
    <property type="evidence" value="ECO:0007669"/>
    <property type="project" value="InterPro"/>
</dbReference>
<feature type="signal peptide" evidence="2">
    <location>
        <begin position="1"/>
        <end position="36"/>
    </location>
</feature>
<evidence type="ECO:0000256" key="1">
    <source>
        <dbReference type="SAM" id="MobiDB-lite"/>
    </source>
</evidence>
<sequence>MKRPTRFRKNPPMTPSRRSALFGLALLPLLPRLALAQATTSPALPEPPDLGPDYRAARSSFRTHLLRRGPAPDQGDALSAPPGAEGLTYRSNGRDLVAWASPAGNPTGLRPAVLVLHGGNAIWHGHWTDLAAPFVAAGYHALMPTLRGENGQPGDFSAFYDETDDVLAAAEALRARPGVDPARVFVSGHSVGGTLTLLAALAGTFRGAAALSPAPDTRLFFQRFAQDVRFDASDPREVEMRSAVCFASGFRCPVLMSHGDRETRSSASIDLTVARARAAGLRAEHRVVAGDHMGSIPAGIAEGLRFFASL</sequence>
<feature type="region of interest" description="Disordered" evidence="1">
    <location>
        <begin position="66"/>
        <end position="86"/>
    </location>
</feature>
<evidence type="ECO:0000256" key="2">
    <source>
        <dbReference type="SAM" id="SignalP"/>
    </source>
</evidence>
<dbReference type="InterPro" id="IPR029058">
    <property type="entry name" value="AB_hydrolase_fold"/>
</dbReference>
<accession>A0A1H0EY21</accession>
<organism evidence="4 5">
    <name type="scientific">Aureimonas jatrophae</name>
    <dbReference type="NCBI Taxonomy" id="1166073"/>
    <lineage>
        <taxon>Bacteria</taxon>
        <taxon>Pseudomonadati</taxon>
        <taxon>Pseudomonadota</taxon>
        <taxon>Alphaproteobacteria</taxon>
        <taxon>Hyphomicrobiales</taxon>
        <taxon>Aurantimonadaceae</taxon>
        <taxon>Aureimonas</taxon>
    </lineage>
</organism>
<dbReference type="Pfam" id="PF00326">
    <property type="entry name" value="Peptidase_S9"/>
    <property type="match status" value="1"/>
</dbReference>